<feature type="domain" description="Calpain catalytic" evidence="7">
    <location>
        <begin position="194"/>
        <end position="490"/>
    </location>
</feature>
<evidence type="ECO:0000256" key="4">
    <source>
        <dbReference type="ARBA" id="ARBA00022807"/>
    </source>
</evidence>
<name>A0A317XSV8_9BASI</name>
<dbReference type="EMBL" id="KZ819190">
    <property type="protein sequence ID" value="PWZ01337.1"/>
    <property type="molecule type" value="Genomic_DNA"/>
</dbReference>
<dbReference type="GO" id="GO:0004198">
    <property type="term" value="F:calcium-dependent cysteine-type endopeptidase activity"/>
    <property type="evidence" value="ECO:0007669"/>
    <property type="project" value="InterPro"/>
</dbReference>
<organism evidence="8 9">
    <name type="scientific">Testicularia cyperi</name>
    <dbReference type="NCBI Taxonomy" id="1882483"/>
    <lineage>
        <taxon>Eukaryota</taxon>
        <taxon>Fungi</taxon>
        <taxon>Dikarya</taxon>
        <taxon>Basidiomycota</taxon>
        <taxon>Ustilaginomycotina</taxon>
        <taxon>Ustilaginomycetes</taxon>
        <taxon>Ustilaginales</taxon>
        <taxon>Anthracoideaceae</taxon>
        <taxon>Testicularia</taxon>
    </lineage>
</organism>
<dbReference type="SUPFAM" id="SSF54001">
    <property type="entry name" value="Cysteine proteinases"/>
    <property type="match status" value="1"/>
</dbReference>
<dbReference type="InterPro" id="IPR036181">
    <property type="entry name" value="MIT_dom_sf"/>
</dbReference>
<dbReference type="InterPro" id="IPR051297">
    <property type="entry name" value="PalB/RIM13"/>
</dbReference>
<accession>A0A317XSV8</accession>
<feature type="active site" evidence="5">
    <location>
        <position position="409"/>
    </location>
</feature>
<dbReference type="PANTHER" id="PTHR46143">
    <property type="entry name" value="CALPAIN-7"/>
    <property type="match status" value="1"/>
</dbReference>
<feature type="active site" evidence="5">
    <location>
        <position position="204"/>
    </location>
</feature>
<feature type="region of interest" description="Disordered" evidence="6">
    <location>
        <begin position="508"/>
        <end position="534"/>
    </location>
</feature>
<dbReference type="Gene3D" id="2.60.120.380">
    <property type="match status" value="2"/>
</dbReference>
<dbReference type="InterPro" id="IPR036213">
    <property type="entry name" value="Calpain_III_sf"/>
</dbReference>
<dbReference type="GO" id="GO:0006508">
    <property type="term" value="P:proteolysis"/>
    <property type="evidence" value="ECO:0007669"/>
    <property type="project" value="UniProtKB-KW"/>
</dbReference>
<dbReference type="AlphaFoldDB" id="A0A317XSV8"/>
<dbReference type="Gene3D" id="3.90.70.10">
    <property type="entry name" value="Cysteine proteinases"/>
    <property type="match status" value="1"/>
</dbReference>
<comment type="similarity">
    <text evidence="1">Belongs to the peptidase C2 family. PalB/RIM13 subfamily.</text>
</comment>
<reference evidence="8 9" key="1">
    <citation type="journal article" date="2018" name="Mol. Biol. Evol.">
        <title>Broad Genomic Sampling Reveals a Smut Pathogenic Ancestry of the Fungal Clade Ustilaginomycotina.</title>
        <authorList>
            <person name="Kijpornyongpan T."/>
            <person name="Mondo S.J."/>
            <person name="Barry K."/>
            <person name="Sandor L."/>
            <person name="Lee J."/>
            <person name="Lipzen A."/>
            <person name="Pangilinan J."/>
            <person name="LaButti K."/>
            <person name="Hainaut M."/>
            <person name="Henrissat B."/>
            <person name="Grigoriev I.V."/>
            <person name="Spatafora J.W."/>
            <person name="Aime M.C."/>
        </authorList>
    </citation>
    <scope>NUCLEOTIDE SEQUENCE [LARGE SCALE GENOMIC DNA]</scope>
    <source>
        <strain evidence="8 9">MCA 3645</strain>
    </source>
</reference>
<keyword evidence="9" id="KW-1185">Reference proteome</keyword>
<evidence type="ECO:0000259" key="7">
    <source>
        <dbReference type="PROSITE" id="PS50203"/>
    </source>
</evidence>
<feature type="region of interest" description="Disordered" evidence="6">
    <location>
        <begin position="567"/>
        <end position="586"/>
    </location>
</feature>
<feature type="compositionally biased region" description="Basic and acidic residues" evidence="6">
    <location>
        <begin position="603"/>
        <end position="620"/>
    </location>
</feature>
<dbReference type="PANTHER" id="PTHR46143:SF1">
    <property type="entry name" value="CALPAIN-7"/>
    <property type="match status" value="1"/>
</dbReference>
<dbReference type="InterPro" id="IPR001300">
    <property type="entry name" value="Peptidase_C2_calpain_cat"/>
</dbReference>
<evidence type="ECO:0000256" key="5">
    <source>
        <dbReference type="PROSITE-ProRule" id="PRU00239"/>
    </source>
</evidence>
<feature type="compositionally biased region" description="Polar residues" evidence="6">
    <location>
        <begin position="122"/>
        <end position="134"/>
    </location>
</feature>
<dbReference type="Gene3D" id="1.20.58.80">
    <property type="entry name" value="Phosphotransferase system, lactose/cellobiose-type IIA subunit"/>
    <property type="match status" value="1"/>
</dbReference>
<dbReference type="InterPro" id="IPR038765">
    <property type="entry name" value="Papain-like_cys_pep_sf"/>
</dbReference>
<dbReference type="SUPFAM" id="SSF116846">
    <property type="entry name" value="MIT domain"/>
    <property type="match status" value="1"/>
</dbReference>
<dbReference type="SMART" id="SM00720">
    <property type="entry name" value="calpain_III"/>
    <property type="match status" value="1"/>
</dbReference>
<proteinExistence type="inferred from homology"/>
<dbReference type="Proteomes" id="UP000246740">
    <property type="component" value="Unassembled WGS sequence"/>
</dbReference>
<gene>
    <name evidence="8" type="ORF">BCV70DRAFT_198765</name>
</gene>
<evidence type="ECO:0000256" key="3">
    <source>
        <dbReference type="ARBA" id="ARBA00022801"/>
    </source>
</evidence>
<dbReference type="STRING" id="1882483.A0A317XSV8"/>
<feature type="active site" evidence="5">
    <location>
        <position position="389"/>
    </location>
</feature>
<dbReference type="SUPFAM" id="SSF49758">
    <property type="entry name" value="Calpain large subunit, middle domain (domain III)"/>
    <property type="match status" value="3"/>
</dbReference>
<dbReference type="OrthoDB" id="167576at2759"/>
<protein>
    <submittedName>
        <fullName evidence="8">Cysteine proteinase</fullName>
    </submittedName>
</protein>
<keyword evidence="4 5" id="KW-0788">Thiol protease</keyword>
<evidence type="ECO:0000256" key="2">
    <source>
        <dbReference type="ARBA" id="ARBA00022670"/>
    </source>
</evidence>
<dbReference type="Pfam" id="PF00648">
    <property type="entry name" value="Peptidase_C2"/>
    <property type="match status" value="1"/>
</dbReference>
<evidence type="ECO:0000256" key="6">
    <source>
        <dbReference type="SAM" id="MobiDB-lite"/>
    </source>
</evidence>
<evidence type="ECO:0000313" key="8">
    <source>
        <dbReference type="EMBL" id="PWZ01337.1"/>
    </source>
</evidence>
<dbReference type="SMART" id="SM00230">
    <property type="entry name" value="CysPc"/>
    <property type="match status" value="1"/>
</dbReference>
<keyword evidence="3 5" id="KW-0378">Hydrolase</keyword>
<dbReference type="PROSITE" id="PS50203">
    <property type="entry name" value="CALPAIN_CAT"/>
    <property type="match status" value="1"/>
</dbReference>
<evidence type="ECO:0000313" key="9">
    <source>
        <dbReference type="Proteomes" id="UP000246740"/>
    </source>
</evidence>
<feature type="region of interest" description="Disordered" evidence="6">
    <location>
        <begin position="116"/>
        <end position="169"/>
    </location>
</feature>
<sequence>MEGLRWHDKLREAQDLASRATKAELARSYSDAFELYVRAGQTYVWLLSNFPSTANATSSPSGSGRDVGVGSSRVVASSVIGSTDAPSRDKLKATAAKVMARAEKIKSLRKDIRPVQRDLLSPEQQSTVLSQSSLIDGRRYPQWNDTTDAHHDNEPLHPPPPLSPAQLSRKAKFRRLADIPEADKDGFGVKLRGSEIVQNVVTDCSFVAALEVVSEHDHRFGTNLATSALYPKDPKTGQIRRADNGRYHVRLNVNGVPRCVAIDDQLPVYPNLDSDSHSDLQTGDTIVQSRQSASSRLMCATSRHGQATWPALLEKAYLTLMDGYDFHGSDSSIDLHALTGWIPEQIFLRHAGFQREKAWSRIFSAWQNGQVLISAGTGKKAGAGLVSSHDYAVLGLAEVGSRRYARVMNPWSGTSTGASTTHPAIAVPRREADEARRAEQLLMGDASTGIDARMACLSIDQHAEHEDPTFIIYWDDMCSHFDSIYLNWDPSIFQHRLSIHSAWSAQEPDAASSAPSRPGSNGRRSNNASQNPQFRLTISDPAFTSMTEQNGEIWLLLVRHYRSTRSARERASEHDDSDTSPTSRTTSEFIAVHVFEHDEEPQTEQRRGDSTGAPKNDRVYRPQTSRKMGAYVDGTHHLVRFTPSPRHSTYTLVVSRHAEGGSAASDSTVEGPSREEDVRYTLSAFSPFRLQIDEIPRAFPFRQTVVGAWTTRTAGGNATCSSFMNNPQYALTVPATVSSGAVAGKVRISLMLETEKHIPVQVLLAYASSSQGSSISGIEPRKHAAPLHDADSRVTALSEGDVILSSGSYNHGLAIASSCSSSAAGSPGAMDKALDPGTYTVILSTFEPDTLGTFALTLESTCPVTLRSIPQEGAGMYHRTIRGSWGPDSAAGAPRYSNYTANPAYVVRVDKTTVFTARLKAVSPAATLTGSTSTSTTNPRPRPYLNLAVFRHQDRREVTSSGPYTDLVCGVAIPKTRLHPDTYLFVPSTYSPDVLADFTVDLYTDLPVDIDAVAR</sequence>
<dbReference type="InParanoid" id="A0A317XSV8"/>
<dbReference type="InterPro" id="IPR022683">
    <property type="entry name" value="Calpain_III"/>
</dbReference>
<evidence type="ECO:0000256" key="1">
    <source>
        <dbReference type="ARBA" id="ARBA00010193"/>
    </source>
</evidence>
<keyword evidence="2 5" id="KW-0645">Protease</keyword>
<feature type="compositionally biased region" description="Polar residues" evidence="6">
    <location>
        <begin position="513"/>
        <end position="534"/>
    </location>
</feature>
<feature type="region of interest" description="Disordered" evidence="6">
    <location>
        <begin position="596"/>
        <end position="623"/>
    </location>
</feature>